<feature type="chain" id="PRO_5001697698" description="Lipoprotein" evidence="1">
    <location>
        <begin position="22"/>
        <end position="197"/>
    </location>
</feature>
<gene>
    <name evidence="2" type="ORF">EL17_09020</name>
</gene>
<reference evidence="2 3" key="1">
    <citation type="submission" date="2014-04" db="EMBL/GenBank/DDBJ databases">
        <title>Characterization and application of a salt tolerant electro-active bacterium.</title>
        <authorList>
            <person name="Yang L."/>
            <person name="Wei S."/>
            <person name="Tay Q.X.M."/>
        </authorList>
    </citation>
    <scope>NUCLEOTIDE SEQUENCE [LARGE SCALE GENOMIC DNA]</scope>
    <source>
        <strain evidence="2 3">LY1</strain>
    </source>
</reference>
<keyword evidence="3" id="KW-1185">Reference proteome</keyword>
<proteinExistence type="predicted"/>
<comment type="caution">
    <text evidence="2">The sequence shown here is derived from an EMBL/GenBank/DDBJ whole genome shotgun (WGS) entry which is preliminary data.</text>
</comment>
<feature type="signal peptide" evidence="1">
    <location>
        <begin position="1"/>
        <end position="21"/>
    </location>
</feature>
<dbReference type="EMBL" id="JMIH01000016">
    <property type="protein sequence ID" value="KEO74264.1"/>
    <property type="molecule type" value="Genomic_DNA"/>
</dbReference>
<dbReference type="PROSITE" id="PS51257">
    <property type="entry name" value="PROKAR_LIPOPROTEIN"/>
    <property type="match status" value="1"/>
</dbReference>
<protein>
    <recommendedName>
        <fullName evidence="4">Lipoprotein</fullName>
    </recommendedName>
</protein>
<organism evidence="2 3">
    <name type="scientific">Anditalea andensis</name>
    <dbReference type="NCBI Taxonomy" id="1048983"/>
    <lineage>
        <taxon>Bacteria</taxon>
        <taxon>Pseudomonadati</taxon>
        <taxon>Bacteroidota</taxon>
        <taxon>Cytophagia</taxon>
        <taxon>Cytophagales</taxon>
        <taxon>Cytophagaceae</taxon>
        <taxon>Anditalea</taxon>
    </lineage>
</organism>
<dbReference type="Proteomes" id="UP000027821">
    <property type="component" value="Unassembled WGS sequence"/>
</dbReference>
<keyword evidence="1" id="KW-0732">Signal</keyword>
<name>A0A074KZC2_9BACT</name>
<evidence type="ECO:0008006" key="4">
    <source>
        <dbReference type="Google" id="ProtNLM"/>
    </source>
</evidence>
<evidence type="ECO:0000313" key="3">
    <source>
        <dbReference type="Proteomes" id="UP000027821"/>
    </source>
</evidence>
<sequence>MNMKYITKTFLSALLIFGFIACNSSITENTDDELVDAKRREISNLIDQYKEYGIVPLPLSETEVKEMDMGKLTHMLEFEKHRHEISEARKNSPEAKLTNLYVEKMEATASEEGKRELLNELLEEVIKLRAASSEEINDKPTKYAYYKIILIIMLSASFLEKNEAFFPLQRMRRILEYLNFLFLFNRHIFQIQNSWIG</sequence>
<accession>A0A074KZC2</accession>
<dbReference type="AlphaFoldDB" id="A0A074KZC2"/>
<evidence type="ECO:0000313" key="2">
    <source>
        <dbReference type="EMBL" id="KEO74264.1"/>
    </source>
</evidence>
<evidence type="ECO:0000256" key="1">
    <source>
        <dbReference type="SAM" id="SignalP"/>
    </source>
</evidence>
<dbReference type="STRING" id="1048983.EL17_09020"/>